<dbReference type="OrthoDB" id="9813659at2"/>
<dbReference type="Proteomes" id="UP000287239">
    <property type="component" value="Unassembled WGS sequence"/>
</dbReference>
<dbReference type="GO" id="GO:0008652">
    <property type="term" value="P:amino acid biosynthetic process"/>
    <property type="evidence" value="ECO:0007669"/>
    <property type="project" value="UniProtKB-KW"/>
</dbReference>
<dbReference type="GeneID" id="98568809"/>
<comment type="similarity">
    <text evidence="5">Belongs to the type-I 3-dehydroquinase family.</text>
</comment>
<dbReference type="GO" id="GO:0003855">
    <property type="term" value="F:3-dehydroquinate dehydratase activity"/>
    <property type="evidence" value="ECO:0007669"/>
    <property type="project" value="UniProtKB-UniRule"/>
</dbReference>
<feature type="binding site" evidence="5">
    <location>
        <position position="232"/>
    </location>
    <ligand>
        <name>3-dehydroquinate</name>
        <dbReference type="ChEBI" id="CHEBI:32364"/>
    </ligand>
</feature>
<proteinExistence type="inferred from homology"/>
<evidence type="ECO:0000256" key="5">
    <source>
        <dbReference type="HAMAP-Rule" id="MF_00214"/>
    </source>
</evidence>
<keyword evidence="2 5" id="KW-0057">Aromatic amino acid biosynthesis</keyword>
<dbReference type="Gene3D" id="3.20.20.70">
    <property type="entry name" value="Aldolase class I"/>
    <property type="match status" value="1"/>
</dbReference>
<dbReference type="NCBIfam" id="TIGR01093">
    <property type="entry name" value="aroD"/>
    <property type="match status" value="1"/>
</dbReference>
<evidence type="ECO:0000256" key="2">
    <source>
        <dbReference type="ARBA" id="ARBA00023141"/>
    </source>
</evidence>
<comment type="catalytic activity">
    <reaction evidence="1 5">
        <text>3-dehydroquinate = 3-dehydroshikimate + H2O</text>
        <dbReference type="Rhea" id="RHEA:21096"/>
        <dbReference type="ChEBI" id="CHEBI:15377"/>
        <dbReference type="ChEBI" id="CHEBI:16630"/>
        <dbReference type="ChEBI" id="CHEBI:32364"/>
        <dbReference type="EC" id="4.2.1.10"/>
    </reaction>
</comment>
<dbReference type="InterPro" id="IPR001381">
    <property type="entry name" value="DHquinase_I"/>
</dbReference>
<dbReference type="EC" id="4.2.1.10" evidence="5"/>
<dbReference type="GO" id="GO:0009423">
    <property type="term" value="P:chorismate biosynthetic process"/>
    <property type="evidence" value="ECO:0007669"/>
    <property type="project" value="UniProtKB-UniRule"/>
</dbReference>
<dbReference type="InterPro" id="IPR050146">
    <property type="entry name" value="Type-I_3-dehydroquinase"/>
</dbReference>
<dbReference type="RefSeq" id="WP_126780910.1">
    <property type="nucleotide sequence ID" value="NZ_NGJU01000016.1"/>
</dbReference>
<dbReference type="GO" id="GO:0046279">
    <property type="term" value="P:3,4-dihydroxybenzoate biosynthetic process"/>
    <property type="evidence" value="ECO:0007669"/>
    <property type="project" value="TreeGrafter"/>
</dbReference>
<dbReference type="GO" id="GO:0009073">
    <property type="term" value="P:aromatic amino acid family biosynthetic process"/>
    <property type="evidence" value="ECO:0007669"/>
    <property type="project" value="UniProtKB-KW"/>
</dbReference>
<dbReference type="FunFam" id="3.20.20.70:FF:000047">
    <property type="entry name" value="3-dehydroquinate dehydratase"/>
    <property type="match status" value="1"/>
</dbReference>
<dbReference type="AlphaFoldDB" id="A0A429ZKD6"/>
<keyword evidence="7" id="KW-1185">Reference proteome</keyword>
<sequence length="249" mass="26802">MKEVLMGKVAIGQGSPKICVSIVGKDEESCLTQALEIKESQAELIEWRLDYLIPQFTPAQIINLGQKVQEVLGDKPLLLTFRSKVEGGESALKGSAYNQLYLGLLTAKIGQGIDLEGRFGQSSLEPVIKAARQANVAIIISYHNFKETPSQMALVEKILELEEVGGDLAKIAVMPQKASDVLDLLVVTDQLNQRLDSQPLITISMGELGKISRLAGGLVGSAITFGGLRTTSAPGQLMVSELSQWLTPS</sequence>
<dbReference type="EMBL" id="NGJU01000016">
    <property type="protein sequence ID" value="RST94142.1"/>
    <property type="molecule type" value="Genomic_DNA"/>
</dbReference>
<evidence type="ECO:0000256" key="4">
    <source>
        <dbReference type="ARBA" id="ARBA00023270"/>
    </source>
</evidence>
<evidence type="ECO:0000256" key="3">
    <source>
        <dbReference type="ARBA" id="ARBA00023239"/>
    </source>
</evidence>
<keyword evidence="5" id="KW-0028">Amino-acid biosynthesis</keyword>
<feature type="binding site" evidence="5">
    <location>
        <position position="213"/>
    </location>
    <ligand>
        <name>3-dehydroquinate</name>
        <dbReference type="ChEBI" id="CHEBI:32364"/>
    </ligand>
</feature>
<accession>A0A429ZKD6</accession>
<feature type="binding site" evidence="5">
    <location>
        <position position="236"/>
    </location>
    <ligand>
        <name>3-dehydroquinate</name>
        <dbReference type="ChEBI" id="CHEBI:32364"/>
    </ligand>
</feature>
<comment type="pathway">
    <text evidence="5">Metabolic intermediate biosynthesis; chorismate biosynthesis; chorismate from D-erythrose 4-phosphate and phosphoenolpyruvate: step 3/7.</text>
</comment>
<feature type="active site" description="Schiff-base intermediate with substrate" evidence="5">
    <location>
        <position position="170"/>
    </location>
</feature>
<dbReference type="HAMAP" id="MF_00214">
    <property type="entry name" value="AroD"/>
    <property type="match status" value="1"/>
</dbReference>
<evidence type="ECO:0000313" key="6">
    <source>
        <dbReference type="EMBL" id="RST94142.1"/>
    </source>
</evidence>
<gene>
    <name evidence="5" type="primary">aroD</name>
    <name evidence="6" type="ORF">CBF35_10530</name>
</gene>
<dbReference type="Pfam" id="PF01487">
    <property type="entry name" value="DHquinase_I"/>
    <property type="match status" value="1"/>
</dbReference>
<feature type="binding site" evidence="5">
    <location>
        <begin position="46"/>
        <end position="48"/>
    </location>
    <ligand>
        <name>3-dehydroquinate</name>
        <dbReference type="ChEBI" id="CHEBI:32364"/>
    </ligand>
</feature>
<keyword evidence="4 5" id="KW-0704">Schiff base</keyword>
<dbReference type="SUPFAM" id="SSF51569">
    <property type="entry name" value="Aldolase"/>
    <property type="match status" value="1"/>
</dbReference>
<dbReference type="PANTHER" id="PTHR43699:SF1">
    <property type="entry name" value="3-DEHYDROQUINATE DEHYDRATASE"/>
    <property type="match status" value="1"/>
</dbReference>
<protein>
    <recommendedName>
        <fullName evidence="5">3-dehydroquinate dehydratase</fullName>
        <shortName evidence="5">3-dehydroquinase</shortName>
        <ecNumber evidence="5">4.2.1.10</ecNumber>
    </recommendedName>
    <alternativeName>
        <fullName evidence="5">Type I DHQase</fullName>
    </alternativeName>
    <alternativeName>
        <fullName evidence="5">Type I dehydroquinase</fullName>
        <shortName evidence="5">DHQ1</shortName>
    </alternativeName>
</protein>
<dbReference type="InterPro" id="IPR013785">
    <property type="entry name" value="Aldolase_TIM"/>
</dbReference>
<name>A0A429ZKD6_9ENTE</name>
<dbReference type="PANTHER" id="PTHR43699">
    <property type="entry name" value="3-DEHYDROQUINATE DEHYDRATASE"/>
    <property type="match status" value="1"/>
</dbReference>
<comment type="function">
    <text evidence="5">Involved in the third step of the chorismate pathway, which leads to the biosynthesis of aromatic amino acids. Catalyzes the cis-dehydration of 3-dehydroquinate (DHQ) and introduces the first double bond of the aromatic ring to yield 3-dehydroshikimate.</text>
</comment>
<evidence type="ECO:0000256" key="1">
    <source>
        <dbReference type="ARBA" id="ARBA00001864"/>
    </source>
</evidence>
<comment type="caution">
    <text evidence="6">The sequence shown here is derived from an EMBL/GenBank/DDBJ whole genome shotgun (WGS) entry which is preliminary data.</text>
</comment>
<reference evidence="6 7" key="1">
    <citation type="submission" date="2017-05" db="EMBL/GenBank/DDBJ databases">
        <title>Vagococcus spp. assemblies.</title>
        <authorList>
            <person name="Gulvik C.A."/>
        </authorList>
    </citation>
    <scope>NUCLEOTIDE SEQUENCE [LARGE SCALE GENOMIC DNA]</scope>
    <source>
        <strain evidence="6 7">NCFB 2777</strain>
    </source>
</reference>
<organism evidence="6 7">
    <name type="scientific">Vagococcus salmoninarum</name>
    <dbReference type="NCBI Taxonomy" id="2739"/>
    <lineage>
        <taxon>Bacteria</taxon>
        <taxon>Bacillati</taxon>
        <taxon>Bacillota</taxon>
        <taxon>Bacilli</taxon>
        <taxon>Lactobacillales</taxon>
        <taxon>Enterococcaceae</taxon>
        <taxon>Vagococcus</taxon>
    </lineage>
</organism>
<dbReference type="UniPathway" id="UPA00053">
    <property type="reaction ID" value="UER00086"/>
</dbReference>
<comment type="subunit">
    <text evidence="5">Homodimer.</text>
</comment>
<keyword evidence="3 5" id="KW-0456">Lyase</keyword>
<feature type="binding site" evidence="5">
    <location>
        <position position="82"/>
    </location>
    <ligand>
        <name>3-dehydroquinate</name>
        <dbReference type="ChEBI" id="CHEBI:32364"/>
    </ligand>
</feature>
<feature type="active site" description="Proton donor/acceptor" evidence="5">
    <location>
        <position position="143"/>
    </location>
</feature>
<evidence type="ECO:0000313" key="7">
    <source>
        <dbReference type="Proteomes" id="UP000287239"/>
    </source>
</evidence>
<feature type="binding site" evidence="5">
    <location>
        <position position="21"/>
    </location>
    <ligand>
        <name>3-dehydroquinate</name>
        <dbReference type="ChEBI" id="CHEBI:32364"/>
    </ligand>
</feature>
<dbReference type="CDD" id="cd00502">
    <property type="entry name" value="DHQase_I"/>
    <property type="match status" value="1"/>
</dbReference>